<proteinExistence type="predicted"/>
<dbReference type="RefSeq" id="WP_322132947.1">
    <property type="nucleotide sequence ID" value="NZ_CP085036.1"/>
</dbReference>
<comment type="caution">
    <text evidence="2">The sequence shown here is derived from an EMBL/GenBank/DDBJ whole genome shotgun (WGS) entry which is preliminary data.</text>
</comment>
<gene>
    <name evidence="2" type="ORF">M2152_000782</name>
</gene>
<protein>
    <submittedName>
        <fullName evidence="2">ABC-type spermidine/putrescine transport system permease subunit I</fullName>
    </submittedName>
</protein>
<keyword evidence="1" id="KW-0472">Membrane</keyword>
<feature type="transmembrane region" description="Helical" evidence="1">
    <location>
        <begin position="45"/>
        <end position="65"/>
    </location>
</feature>
<keyword evidence="3" id="KW-1185">Reference proteome</keyword>
<keyword evidence="1" id="KW-0812">Transmembrane</keyword>
<dbReference type="EMBL" id="JARXVQ010000001">
    <property type="protein sequence ID" value="MDH6180600.1"/>
    <property type="molecule type" value="Genomic_DNA"/>
</dbReference>
<evidence type="ECO:0000313" key="2">
    <source>
        <dbReference type="EMBL" id="MDH6180600.1"/>
    </source>
</evidence>
<keyword evidence="1" id="KW-1133">Transmembrane helix</keyword>
<feature type="transmembrane region" description="Helical" evidence="1">
    <location>
        <begin position="12"/>
        <end position="30"/>
    </location>
</feature>
<sequence length="97" mass="10551">MTDAVRRRSTRVPKIIAIAGLAGMLVLWVLEVQALTWESGDRVLHLNYIGIAVCVVISVAAALWIARSTRRAGAIVVLVVSILINPIWLLLLIRALG</sequence>
<accession>A0ABT6KKR4</accession>
<organism evidence="2 3">
    <name type="scientific">Antiquaquibacter oligotrophicus</name>
    <dbReference type="NCBI Taxonomy" id="2880260"/>
    <lineage>
        <taxon>Bacteria</taxon>
        <taxon>Bacillati</taxon>
        <taxon>Actinomycetota</taxon>
        <taxon>Actinomycetes</taxon>
        <taxon>Micrococcales</taxon>
        <taxon>Microbacteriaceae</taxon>
        <taxon>Antiquaquibacter</taxon>
    </lineage>
</organism>
<evidence type="ECO:0000313" key="3">
    <source>
        <dbReference type="Proteomes" id="UP001160142"/>
    </source>
</evidence>
<feature type="transmembrane region" description="Helical" evidence="1">
    <location>
        <begin position="72"/>
        <end position="93"/>
    </location>
</feature>
<dbReference type="Proteomes" id="UP001160142">
    <property type="component" value="Unassembled WGS sequence"/>
</dbReference>
<evidence type="ECO:0000256" key="1">
    <source>
        <dbReference type="SAM" id="Phobius"/>
    </source>
</evidence>
<reference evidence="2 3" key="1">
    <citation type="submission" date="2023-04" db="EMBL/GenBank/DDBJ databases">
        <title>Genome Encyclopedia of Bacteria and Archaea VI: Functional Genomics of Type Strains.</title>
        <authorList>
            <person name="Whitman W."/>
        </authorList>
    </citation>
    <scope>NUCLEOTIDE SEQUENCE [LARGE SCALE GENOMIC DNA]</scope>
    <source>
        <strain evidence="2 3">SG_E_30_P1</strain>
    </source>
</reference>
<name>A0ABT6KKR4_9MICO</name>